<gene>
    <name evidence="1" type="ORF">SAMN05216587_101645</name>
</gene>
<dbReference type="Gene3D" id="1.10.287.1080">
    <property type="entry name" value="MazG-like"/>
    <property type="match status" value="1"/>
</dbReference>
<name>A0A1I0VIB3_SELRU</name>
<protein>
    <submittedName>
        <fullName evidence="1">MazG nucleotide pyrophosphohydrolase domain-containing protein</fullName>
    </submittedName>
</protein>
<reference evidence="1 2" key="1">
    <citation type="submission" date="2016-10" db="EMBL/GenBank/DDBJ databases">
        <authorList>
            <person name="de Groot N.N."/>
        </authorList>
    </citation>
    <scope>NUCLEOTIDE SEQUENCE [LARGE SCALE GENOMIC DNA]</scope>
    <source>
        <strain evidence="1 2">L14</strain>
    </source>
</reference>
<proteinExistence type="predicted"/>
<evidence type="ECO:0000313" key="1">
    <source>
        <dbReference type="EMBL" id="SFA76104.1"/>
    </source>
</evidence>
<dbReference type="RefSeq" id="WP_074812771.1">
    <property type="nucleotide sequence ID" value="NZ_FOJX01000001.1"/>
</dbReference>
<accession>A0A1I0VIB3</accession>
<organism evidence="1 2">
    <name type="scientific">Selenomonas ruminantium</name>
    <dbReference type="NCBI Taxonomy" id="971"/>
    <lineage>
        <taxon>Bacteria</taxon>
        <taxon>Bacillati</taxon>
        <taxon>Bacillota</taxon>
        <taxon>Negativicutes</taxon>
        <taxon>Selenomonadales</taxon>
        <taxon>Selenomonadaceae</taxon>
        <taxon>Selenomonas</taxon>
    </lineage>
</organism>
<dbReference type="Proteomes" id="UP000183843">
    <property type="component" value="Unassembled WGS sequence"/>
</dbReference>
<dbReference type="SUPFAM" id="SSF101386">
    <property type="entry name" value="all-alpha NTP pyrophosphatases"/>
    <property type="match status" value="1"/>
</dbReference>
<sequence length="105" mass="11578">MNDVIKALEKNADRLEKIKKKIGKEEVLAGLAEESAELSQAALKYRRALNGVNYTPVSCKDADDNLQEEIADTLLNAALAGIDYSKVVATLYVKINRWADRLGVD</sequence>
<keyword evidence="1" id="KW-0378">Hydrolase</keyword>
<dbReference type="EMBL" id="FOJX01000001">
    <property type="protein sequence ID" value="SFA76104.1"/>
    <property type="molecule type" value="Genomic_DNA"/>
</dbReference>
<evidence type="ECO:0000313" key="2">
    <source>
        <dbReference type="Proteomes" id="UP000183843"/>
    </source>
</evidence>
<dbReference type="GO" id="GO:0016787">
    <property type="term" value="F:hydrolase activity"/>
    <property type="evidence" value="ECO:0007669"/>
    <property type="project" value="UniProtKB-KW"/>
</dbReference>
<dbReference type="AlphaFoldDB" id="A0A1I0VIB3"/>